<name>A0A8W8KZF9_MAGGI</name>
<evidence type="ECO:0000259" key="6">
    <source>
        <dbReference type="PROSITE" id="PS50215"/>
    </source>
</evidence>
<dbReference type="SUPFAM" id="SSF57552">
    <property type="entry name" value="Blood coagulation inhibitor (disintegrin)"/>
    <property type="match status" value="1"/>
</dbReference>
<dbReference type="PROSITE" id="PS50214">
    <property type="entry name" value="DISINTEGRIN_2"/>
    <property type="match status" value="1"/>
</dbReference>
<dbReference type="SMART" id="SM00050">
    <property type="entry name" value="DISIN"/>
    <property type="match status" value="1"/>
</dbReference>
<feature type="transmembrane region" description="Helical" evidence="3">
    <location>
        <begin position="662"/>
        <end position="684"/>
    </location>
</feature>
<feature type="signal peptide" evidence="4">
    <location>
        <begin position="1"/>
        <end position="20"/>
    </location>
</feature>
<dbReference type="Gene3D" id="4.10.70.30">
    <property type="match status" value="1"/>
</dbReference>
<keyword evidence="1" id="KW-1015">Disulfide bond</keyword>
<dbReference type="Gene3D" id="3.40.390.10">
    <property type="entry name" value="Collagenase (Catalytic Domain)"/>
    <property type="match status" value="1"/>
</dbReference>
<dbReference type="AlphaFoldDB" id="A0A8W8KZF9"/>
<keyword evidence="3" id="KW-0472">Membrane</keyword>
<evidence type="ECO:0000313" key="8">
    <source>
        <dbReference type="Proteomes" id="UP000005408"/>
    </source>
</evidence>
<dbReference type="GO" id="GO:0007219">
    <property type="term" value="P:Notch signaling pathway"/>
    <property type="evidence" value="ECO:0007669"/>
    <property type="project" value="TreeGrafter"/>
</dbReference>
<evidence type="ECO:0000256" key="3">
    <source>
        <dbReference type="SAM" id="Phobius"/>
    </source>
</evidence>
<dbReference type="InterPro" id="IPR024079">
    <property type="entry name" value="MetalloPept_cat_dom_sf"/>
</dbReference>
<dbReference type="InterPro" id="IPR001762">
    <property type="entry name" value="Disintegrin_dom"/>
</dbReference>
<feature type="domain" description="Disintegrin" evidence="5">
    <location>
        <begin position="465"/>
        <end position="553"/>
    </location>
</feature>
<evidence type="ECO:0000313" key="7">
    <source>
        <dbReference type="EnsemblMetazoa" id="G25237.1:cds"/>
    </source>
</evidence>
<dbReference type="Proteomes" id="UP000005408">
    <property type="component" value="Unassembled WGS sequence"/>
</dbReference>
<evidence type="ECO:0000259" key="5">
    <source>
        <dbReference type="PROSITE" id="PS50214"/>
    </source>
</evidence>
<organism evidence="7 8">
    <name type="scientific">Magallana gigas</name>
    <name type="common">Pacific oyster</name>
    <name type="synonym">Crassostrea gigas</name>
    <dbReference type="NCBI Taxonomy" id="29159"/>
    <lineage>
        <taxon>Eukaryota</taxon>
        <taxon>Metazoa</taxon>
        <taxon>Spiralia</taxon>
        <taxon>Lophotrochozoa</taxon>
        <taxon>Mollusca</taxon>
        <taxon>Bivalvia</taxon>
        <taxon>Autobranchia</taxon>
        <taxon>Pteriomorphia</taxon>
        <taxon>Ostreida</taxon>
        <taxon>Ostreoidea</taxon>
        <taxon>Ostreidae</taxon>
        <taxon>Magallana</taxon>
    </lineage>
</organism>
<keyword evidence="8" id="KW-1185">Reference proteome</keyword>
<dbReference type="PROSITE" id="PS50215">
    <property type="entry name" value="ADAM_MEPRO"/>
    <property type="match status" value="1"/>
</dbReference>
<dbReference type="InterPro" id="IPR051489">
    <property type="entry name" value="ADAM_Metalloproteinase"/>
</dbReference>
<dbReference type="GO" id="GO:0006509">
    <property type="term" value="P:membrane protein ectodomain proteolysis"/>
    <property type="evidence" value="ECO:0007669"/>
    <property type="project" value="TreeGrafter"/>
</dbReference>
<dbReference type="GO" id="GO:0005886">
    <property type="term" value="C:plasma membrane"/>
    <property type="evidence" value="ECO:0007669"/>
    <property type="project" value="TreeGrafter"/>
</dbReference>
<sequence>MRSVVFCLVMVVTLVNVTNGNVSSKLQYYEFLRMSDIERRTRRGADPNPASHLHQFWFKAFERKFHLVLKQSNILPRDFKARTLNNKQKREFFIPNSEFLQGYLSDDDSSHVEAHWEDGVLSASITTADDIIVIEPSWRFLRSLTQGQNGSMIIYKKSDLISDPQDKAFGYRMKFCGSGAVSRAADEIPSTPENIFLENYYTDYKHRRLKRQQDFLGPRKVCRLFVVADYEFHKNVGGKNKHTTARYIIGIMNRVNQIFMGTKWPDDNSNIQGLGFEIAELEIHENYTYQGVHFNNPNMQWNTTYLLQVFSRGSAFKDYCLAHLFTYHRFSRGVLGLAYIAGRENSQPGGICSTGPSPGKVFQSQGYETTFNTGWSSAQNSEGDRVLSLEAALVIAHGHNWGSEHDPDTPGCAPGVEKGGKYLMYPYSVSGYEHNNQIFSSCSRRYIYNVIKSKGPGCFTESNTLTVCGNGRIEADEECDAGFNGDHCCSSQCKLQSGAICSPMNHECCDNKCRTADNNTICHALPDNLVTCKGISKCNGVDLTCPEAGNKDDNSTCVDGGKCKNGVCLNYCELLDKVPCICSKESGYACYRCCKALNASECLPEPPPPAFFQKLPNGRPCFHGVCVEGVCEKQKNHIVQRLFSIIDTITVDQFVEFMKTNIVGTILVFSLLLWIPASCTFSHFDKKREKRLRMRHGRWKSHSRYTLLMDCLDAEDRQRIKQAGSFRVKHVGGSVIRHSAIRAGHMYLTQSNFNKEVLQYADDLKESSV</sequence>
<feature type="domain" description="Peptidase M12B" evidence="6">
    <location>
        <begin position="220"/>
        <end position="463"/>
    </location>
</feature>
<evidence type="ECO:0000256" key="1">
    <source>
        <dbReference type="ARBA" id="ARBA00023157"/>
    </source>
</evidence>
<dbReference type="Gene3D" id="4.10.70.10">
    <property type="entry name" value="Disintegrin domain"/>
    <property type="match status" value="1"/>
</dbReference>
<dbReference type="InterPro" id="IPR001590">
    <property type="entry name" value="Peptidase_M12B"/>
</dbReference>
<keyword evidence="3" id="KW-0812">Transmembrane</keyword>
<proteinExistence type="predicted"/>
<evidence type="ECO:0008006" key="9">
    <source>
        <dbReference type="Google" id="ProtNLM"/>
    </source>
</evidence>
<feature type="chain" id="PRO_5036457423" description="ADAM 17-like protease" evidence="4">
    <location>
        <begin position="21"/>
        <end position="769"/>
    </location>
</feature>
<reference evidence="7" key="1">
    <citation type="submission" date="2022-08" db="UniProtKB">
        <authorList>
            <consortium name="EnsemblMetazoa"/>
        </authorList>
    </citation>
    <scope>IDENTIFICATION</scope>
    <source>
        <strain evidence="7">05x7-T-G4-1.051#20</strain>
    </source>
</reference>
<protein>
    <recommendedName>
        <fullName evidence="9">ADAM 17-like protease</fullName>
    </recommendedName>
</protein>
<dbReference type="PANTHER" id="PTHR45702:SF6">
    <property type="entry name" value="DISINTEGRIN AND METALLOPROTEINASE DOMAIN-CONTAINING PROTEIN 17"/>
    <property type="match status" value="1"/>
</dbReference>
<dbReference type="InterPro" id="IPR036436">
    <property type="entry name" value="Disintegrin_dom_sf"/>
</dbReference>
<keyword evidence="3" id="KW-1133">Transmembrane helix</keyword>
<dbReference type="EnsemblMetazoa" id="G25237.1">
    <property type="protein sequence ID" value="G25237.1:cds"/>
    <property type="gene ID" value="G25237"/>
</dbReference>
<comment type="caution">
    <text evidence="2">Lacks conserved residue(s) required for the propagation of feature annotation.</text>
</comment>
<dbReference type="Pfam" id="PF13574">
    <property type="entry name" value="Reprolysin_2"/>
    <property type="match status" value="1"/>
</dbReference>
<evidence type="ECO:0000256" key="2">
    <source>
        <dbReference type="PROSITE-ProRule" id="PRU00276"/>
    </source>
</evidence>
<keyword evidence="4" id="KW-0732">Signal</keyword>
<evidence type="ECO:0000256" key="4">
    <source>
        <dbReference type="SAM" id="SignalP"/>
    </source>
</evidence>
<dbReference type="FunFam" id="4.10.70.10:FF:000003">
    <property type="entry name" value="Disintegrin and metalloproteinase domain-containing protein 17"/>
    <property type="match status" value="1"/>
</dbReference>
<dbReference type="SUPFAM" id="SSF55486">
    <property type="entry name" value="Metalloproteases ('zincins'), catalytic domain"/>
    <property type="match status" value="1"/>
</dbReference>
<accession>A0A8W8KZF9</accession>
<dbReference type="PANTHER" id="PTHR45702">
    <property type="entry name" value="ADAM10/ADAM17 METALLOPEPTIDASE FAMILY MEMBER"/>
    <property type="match status" value="1"/>
</dbReference>
<dbReference type="GO" id="GO:0004222">
    <property type="term" value="F:metalloendopeptidase activity"/>
    <property type="evidence" value="ECO:0007669"/>
    <property type="project" value="InterPro"/>
</dbReference>